<evidence type="ECO:0008006" key="3">
    <source>
        <dbReference type="Google" id="ProtNLM"/>
    </source>
</evidence>
<dbReference type="Proteomes" id="UP000010798">
    <property type="component" value="Chromosome"/>
</dbReference>
<dbReference type="AlphaFoldDB" id="L0DBY1"/>
<evidence type="ECO:0000313" key="1">
    <source>
        <dbReference type="EMBL" id="AGA26348.1"/>
    </source>
</evidence>
<gene>
    <name evidence="1" type="ordered locus">Sinac_1997</name>
</gene>
<dbReference type="HOGENOM" id="CLU_1766785_0_0_0"/>
<name>L0DBY1_SINAD</name>
<dbReference type="STRING" id="886293.Sinac_1997"/>
<dbReference type="eggNOG" id="ENOG50336XN">
    <property type="taxonomic scope" value="Bacteria"/>
</dbReference>
<proteinExistence type="predicted"/>
<dbReference type="PROSITE" id="PS51257">
    <property type="entry name" value="PROKAR_LIPOPROTEIN"/>
    <property type="match status" value="1"/>
</dbReference>
<dbReference type="Gene3D" id="2.60.40.10">
    <property type="entry name" value="Immunoglobulins"/>
    <property type="match status" value="1"/>
</dbReference>
<evidence type="ECO:0000313" key="2">
    <source>
        <dbReference type="Proteomes" id="UP000010798"/>
    </source>
</evidence>
<reference evidence="1 2" key="1">
    <citation type="submission" date="2012-02" db="EMBL/GenBank/DDBJ databases">
        <title>Complete sequence of chromosome of Singulisphaera acidiphila DSM 18658.</title>
        <authorList>
            <consortium name="US DOE Joint Genome Institute (JGI-PGF)"/>
            <person name="Lucas S."/>
            <person name="Copeland A."/>
            <person name="Lapidus A."/>
            <person name="Glavina del Rio T."/>
            <person name="Dalin E."/>
            <person name="Tice H."/>
            <person name="Bruce D."/>
            <person name="Goodwin L."/>
            <person name="Pitluck S."/>
            <person name="Peters L."/>
            <person name="Ovchinnikova G."/>
            <person name="Chertkov O."/>
            <person name="Kyrpides N."/>
            <person name="Mavromatis K."/>
            <person name="Ivanova N."/>
            <person name="Brettin T."/>
            <person name="Detter J.C."/>
            <person name="Han C."/>
            <person name="Larimer F."/>
            <person name="Land M."/>
            <person name="Hauser L."/>
            <person name="Markowitz V."/>
            <person name="Cheng J.-F."/>
            <person name="Hugenholtz P."/>
            <person name="Woyke T."/>
            <person name="Wu D."/>
            <person name="Tindall B."/>
            <person name="Pomrenke H."/>
            <person name="Brambilla E."/>
            <person name="Klenk H.-P."/>
            <person name="Eisen J.A."/>
        </authorList>
    </citation>
    <scope>NUCLEOTIDE SEQUENCE [LARGE SCALE GENOMIC DNA]</scope>
    <source>
        <strain evidence="2">ATCC BAA-1392 / DSM 18658 / VKM B-2454 / MOB10</strain>
    </source>
</reference>
<sequence>MKNPLIDFLSVALVALAGCSQGTPGGQGVTTTPPHKPPLYGEADNTFNLSAPRMSTTLHQGETKVVEIGIERGKNFDQDVALKVAEGPKGVTVDPASPVIKSGDKEVKLTFKAADDATLGDFTVKVAGHPAKGADATIDFKIDVAKK</sequence>
<organism evidence="1 2">
    <name type="scientific">Singulisphaera acidiphila (strain ATCC BAA-1392 / DSM 18658 / VKM B-2454 / MOB10)</name>
    <dbReference type="NCBI Taxonomy" id="886293"/>
    <lineage>
        <taxon>Bacteria</taxon>
        <taxon>Pseudomonadati</taxon>
        <taxon>Planctomycetota</taxon>
        <taxon>Planctomycetia</taxon>
        <taxon>Isosphaerales</taxon>
        <taxon>Isosphaeraceae</taxon>
        <taxon>Singulisphaera</taxon>
    </lineage>
</organism>
<accession>L0DBY1</accession>
<keyword evidence="2" id="KW-1185">Reference proteome</keyword>
<dbReference type="KEGG" id="saci:Sinac_1997"/>
<dbReference type="RefSeq" id="WP_015245515.1">
    <property type="nucleotide sequence ID" value="NC_019892.1"/>
</dbReference>
<protein>
    <recommendedName>
        <fullName evidence="3">Lipoprotein</fullName>
    </recommendedName>
</protein>
<dbReference type="InterPro" id="IPR013783">
    <property type="entry name" value="Ig-like_fold"/>
</dbReference>
<dbReference type="EMBL" id="CP003364">
    <property type="protein sequence ID" value="AGA26348.1"/>
    <property type="molecule type" value="Genomic_DNA"/>
</dbReference>